<dbReference type="InterPro" id="IPR018303">
    <property type="entry name" value="ATPase_P-typ_P_site"/>
</dbReference>
<dbReference type="Pfam" id="PF13246">
    <property type="entry name" value="Cation_ATPase"/>
    <property type="match status" value="1"/>
</dbReference>
<dbReference type="InterPro" id="IPR004014">
    <property type="entry name" value="ATPase_P-typ_cation-transptr_N"/>
</dbReference>
<dbReference type="InterPro" id="IPR036412">
    <property type="entry name" value="HAD-like_sf"/>
</dbReference>
<evidence type="ECO:0000256" key="6">
    <source>
        <dbReference type="ARBA" id="ARBA00022967"/>
    </source>
</evidence>
<dbReference type="PRINTS" id="PR00121">
    <property type="entry name" value="NAKATPASE"/>
</dbReference>
<evidence type="ECO:0000256" key="3">
    <source>
        <dbReference type="ARBA" id="ARBA00022692"/>
    </source>
</evidence>
<evidence type="ECO:0000256" key="8">
    <source>
        <dbReference type="ARBA" id="ARBA00023136"/>
    </source>
</evidence>
<dbReference type="Pfam" id="PF00690">
    <property type="entry name" value="Cation_ATPase_N"/>
    <property type="match status" value="1"/>
</dbReference>
<keyword evidence="8 9" id="KW-0472">Membrane</keyword>
<feature type="transmembrane region" description="Helical" evidence="9">
    <location>
        <begin position="931"/>
        <end position="957"/>
    </location>
</feature>
<keyword evidence="2" id="KW-1003">Cell membrane</keyword>
<dbReference type="Gene3D" id="3.40.50.1000">
    <property type="entry name" value="HAD superfamily/HAD-like"/>
    <property type="match status" value="1"/>
</dbReference>
<evidence type="ECO:0000256" key="9">
    <source>
        <dbReference type="SAM" id="Phobius"/>
    </source>
</evidence>
<feature type="transmembrane region" description="Helical" evidence="9">
    <location>
        <begin position="333"/>
        <end position="358"/>
    </location>
</feature>
<evidence type="ECO:0000256" key="1">
    <source>
        <dbReference type="ARBA" id="ARBA00004651"/>
    </source>
</evidence>
<dbReference type="GeneID" id="30181542"/>
<feature type="transmembrane region" description="Helical" evidence="9">
    <location>
        <begin position="1058"/>
        <end position="1077"/>
    </location>
</feature>
<evidence type="ECO:0000313" key="12">
    <source>
        <dbReference type="Proteomes" id="UP000094455"/>
    </source>
</evidence>
<feature type="transmembrane region" description="Helical" evidence="9">
    <location>
        <begin position="136"/>
        <end position="162"/>
    </location>
</feature>
<dbReference type="PROSITE" id="PS00154">
    <property type="entry name" value="ATPASE_E1_E2"/>
    <property type="match status" value="1"/>
</dbReference>
<dbReference type="InterPro" id="IPR001757">
    <property type="entry name" value="P_typ_ATPase"/>
</dbReference>
<dbReference type="GO" id="GO:0030007">
    <property type="term" value="P:intracellular potassium ion homeostasis"/>
    <property type="evidence" value="ECO:0007669"/>
    <property type="project" value="TreeGrafter"/>
</dbReference>
<dbReference type="InterPro" id="IPR044492">
    <property type="entry name" value="P_typ_ATPase_HD_dom"/>
</dbReference>
<protein>
    <recommendedName>
        <fullName evidence="10">Cation-transporting P-type ATPase N-terminal domain-containing protein</fullName>
    </recommendedName>
</protein>
<feature type="transmembrane region" description="Helical" evidence="9">
    <location>
        <begin position="890"/>
        <end position="910"/>
    </location>
</feature>
<dbReference type="SMART" id="SM00831">
    <property type="entry name" value="Cation_ATPase_N"/>
    <property type="match status" value="1"/>
</dbReference>
<dbReference type="Pfam" id="PF00122">
    <property type="entry name" value="E1-E2_ATPase"/>
    <property type="match status" value="1"/>
</dbReference>
<name>A0A1E3NED1_9ASCO</name>
<dbReference type="GO" id="GO:1990573">
    <property type="term" value="P:potassium ion import across plasma membrane"/>
    <property type="evidence" value="ECO:0007669"/>
    <property type="project" value="TreeGrafter"/>
</dbReference>
<evidence type="ECO:0000256" key="7">
    <source>
        <dbReference type="ARBA" id="ARBA00022989"/>
    </source>
</evidence>
<dbReference type="Gene3D" id="3.40.1110.10">
    <property type="entry name" value="Calcium-transporting ATPase, cytoplasmic domain N"/>
    <property type="match status" value="1"/>
</dbReference>
<dbReference type="SUPFAM" id="SSF81660">
    <property type="entry name" value="Metal cation-transporting ATPase, ATP-binding domain N"/>
    <property type="match status" value="1"/>
</dbReference>
<dbReference type="SUPFAM" id="SSF81665">
    <property type="entry name" value="Calcium ATPase, transmembrane domain M"/>
    <property type="match status" value="1"/>
</dbReference>
<dbReference type="GO" id="GO:0005391">
    <property type="term" value="F:P-type sodium:potassium-exchanging transporter activity"/>
    <property type="evidence" value="ECO:0007669"/>
    <property type="project" value="TreeGrafter"/>
</dbReference>
<dbReference type="Pfam" id="PF00689">
    <property type="entry name" value="Cation_ATPase_C"/>
    <property type="match status" value="1"/>
</dbReference>
<evidence type="ECO:0000259" key="10">
    <source>
        <dbReference type="SMART" id="SM00831"/>
    </source>
</evidence>
<dbReference type="SFLD" id="SFLDF00027">
    <property type="entry name" value="p-type_atpase"/>
    <property type="match status" value="1"/>
</dbReference>
<dbReference type="Gene3D" id="1.20.1110.10">
    <property type="entry name" value="Calcium-transporting ATPase, transmembrane domain"/>
    <property type="match status" value="1"/>
</dbReference>
<organism evidence="11 12">
    <name type="scientific">Pichia membranifaciens NRRL Y-2026</name>
    <dbReference type="NCBI Taxonomy" id="763406"/>
    <lineage>
        <taxon>Eukaryota</taxon>
        <taxon>Fungi</taxon>
        <taxon>Dikarya</taxon>
        <taxon>Ascomycota</taxon>
        <taxon>Saccharomycotina</taxon>
        <taxon>Pichiomycetes</taxon>
        <taxon>Pichiales</taxon>
        <taxon>Pichiaceae</taxon>
        <taxon>Pichia</taxon>
    </lineage>
</organism>
<dbReference type="SFLD" id="SFLDG00002">
    <property type="entry name" value="C1.7:_P-type_atpase_like"/>
    <property type="match status" value="1"/>
</dbReference>
<dbReference type="Proteomes" id="UP000094455">
    <property type="component" value="Unassembled WGS sequence"/>
</dbReference>
<keyword evidence="5" id="KW-0067">ATP-binding</keyword>
<feature type="transmembrane region" description="Helical" evidence="9">
    <location>
        <begin position="985"/>
        <end position="1005"/>
    </location>
</feature>
<dbReference type="STRING" id="763406.A0A1E3NED1"/>
<feature type="transmembrane region" description="Helical" evidence="9">
    <location>
        <begin position="370"/>
        <end position="398"/>
    </location>
</feature>
<dbReference type="InterPro" id="IPR050510">
    <property type="entry name" value="Cation_transp_ATPase_P-type"/>
</dbReference>
<dbReference type="AlphaFoldDB" id="A0A1E3NED1"/>
<dbReference type="SUPFAM" id="SSF81653">
    <property type="entry name" value="Calcium ATPase, transduction domain A"/>
    <property type="match status" value="1"/>
</dbReference>
<dbReference type="SFLD" id="SFLDS00003">
    <property type="entry name" value="Haloacid_Dehalogenase"/>
    <property type="match status" value="1"/>
</dbReference>
<keyword evidence="7 9" id="KW-1133">Transmembrane helix</keyword>
<keyword evidence="12" id="KW-1185">Reference proteome</keyword>
<dbReference type="GO" id="GO:0005886">
    <property type="term" value="C:plasma membrane"/>
    <property type="evidence" value="ECO:0007669"/>
    <property type="project" value="UniProtKB-SubCell"/>
</dbReference>
<evidence type="ECO:0000256" key="2">
    <source>
        <dbReference type="ARBA" id="ARBA00022475"/>
    </source>
</evidence>
<dbReference type="InterPro" id="IPR023299">
    <property type="entry name" value="ATPase_P-typ_cyto_dom_N"/>
</dbReference>
<evidence type="ECO:0000256" key="4">
    <source>
        <dbReference type="ARBA" id="ARBA00022741"/>
    </source>
</evidence>
<feature type="transmembrane region" description="Helical" evidence="9">
    <location>
        <begin position="168"/>
        <end position="191"/>
    </location>
</feature>
<feature type="domain" description="Cation-transporting P-type ATPase N-terminal" evidence="10">
    <location>
        <begin position="87"/>
        <end position="160"/>
    </location>
</feature>
<keyword evidence="6" id="KW-1278">Translocase</keyword>
<dbReference type="InterPro" id="IPR008250">
    <property type="entry name" value="ATPase_P-typ_transduc_dom_A_sf"/>
</dbReference>
<dbReference type="GO" id="GO:0036376">
    <property type="term" value="P:sodium ion export across plasma membrane"/>
    <property type="evidence" value="ECO:0007669"/>
    <property type="project" value="TreeGrafter"/>
</dbReference>
<dbReference type="RefSeq" id="XP_019015620.1">
    <property type="nucleotide sequence ID" value="XM_019164855.1"/>
</dbReference>
<dbReference type="InterPro" id="IPR059000">
    <property type="entry name" value="ATPase_P-type_domA"/>
</dbReference>
<dbReference type="GO" id="GO:1902600">
    <property type="term" value="P:proton transmembrane transport"/>
    <property type="evidence" value="ECO:0007669"/>
    <property type="project" value="TreeGrafter"/>
</dbReference>
<feature type="transmembrane region" description="Helical" evidence="9">
    <location>
        <begin position="1026"/>
        <end position="1046"/>
    </location>
</feature>
<dbReference type="PANTHER" id="PTHR43294">
    <property type="entry name" value="SODIUM/POTASSIUM-TRANSPORTING ATPASE SUBUNIT ALPHA"/>
    <property type="match status" value="1"/>
</dbReference>
<gene>
    <name evidence="11" type="ORF">PICMEDRAFT_74739</name>
</gene>
<dbReference type="PANTHER" id="PTHR43294:SF21">
    <property type="entry name" value="CATION TRANSPORTING ATPASE"/>
    <property type="match status" value="1"/>
</dbReference>
<feature type="transmembrane region" description="Helical" evidence="9">
    <location>
        <begin position="861"/>
        <end position="884"/>
    </location>
</feature>
<proteinExistence type="predicted"/>
<dbReference type="InterPro" id="IPR023214">
    <property type="entry name" value="HAD_sf"/>
</dbReference>
<dbReference type="SUPFAM" id="SSF56784">
    <property type="entry name" value="HAD-like"/>
    <property type="match status" value="1"/>
</dbReference>
<keyword evidence="3 9" id="KW-0812">Transmembrane</keyword>
<evidence type="ECO:0000256" key="5">
    <source>
        <dbReference type="ARBA" id="ARBA00022840"/>
    </source>
</evidence>
<sequence length="1095" mass="121436">MASTLQSTSYSKEKYASSLQSDTILEGTKECEAQVAFDLAEAVPGGRHKKVEPGVALPPLFRTMSHEVDYSKKGNLTDPKVKFANVTYHCEDPHWIAESFHSNLQTGLNVQEHQAAVKKYGENVQSPPPKNIAKKLFMYFFGGFGALLLVAGILCCICWKPLGEPAPAVANLALGIILFVVFFLQAIFNFLQDYSSSNVMKSINNLIPAECSVFRDGSLKIVEAKELVPGDILSLTAGSKLPADVRIFECSSDLSLDRAILTGEAVPLQATAKNDSKDSNYLESSRIGLQGTFIVSGSGKGIVVATGDNTVFGSIAKMTSEPKKGLTPIQKEIFRFVAITASIIVFLGVLVIILWAAWIRRSYPNWIPVATLIVDIVSVAVAFIPEGLPIALTTCLVITASQMKKNKILCKSLSTVESLGSISVLCFDKTGTITKNNMSVTNISRGVKELNVQELGDEEDSGSTATNHFLTISTLCNDTAITVSGDLTGNATDKAIYKFSTNVQSKSELESKWNTVFELAFNSKDKYMAKLVEPVDKSTNSAFAQVGITEEIDSEHSGLLLVKSAPDIILEKCKYVMTPSDEGTDSVVEEISYELESQIVEIKNRWSAQGKRVILLASMVLDKHDLNFDDGANTREFIQAEIANGNLCLVGLIGIQDPPRKNIDKVIDKLRDAGIKIAMITGDFELTGLEIARQVNIVTKQVDKYSDLVDFNEDSYISHEDEEEADYILINKKERVRVINRALSLTGNDIDALSEFQWRNVVRYAELVCTRTTPEHKLLIIKQFQKYGAIIGMTGDGINDSPSLKQADVGISLIDASDIAKEASDLILMNDDEDEEDALFNSIIEALKYGRLVFENLRKTIAYLLPAGTFAELWPVLLNIIFGVPQMLSSFNMIIICCLTDCVGAIFLAYEPSESNLLKKKPRSVSGERLVDYKLFLHSYFTIGTFYAFTSFLVAFINLQRHGFKFSVFDLSYGSYSNLPNVNEYINMSSSIYFVNLVIMQFFNLMAMRTRYLSFFQLDLLKDNRFIYFTVPFGLAVTFIINYIPAIQNALGTNQVPVEYYFIALGFGLIVFSYDEFRKGMVRRYPKGFFARIAW</sequence>
<reference evidence="11 12" key="1">
    <citation type="journal article" date="2016" name="Proc. Natl. Acad. Sci. U.S.A.">
        <title>Comparative genomics of biotechnologically important yeasts.</title>
        <authorList>
            <person name="Riley R."/>
            <person name="Haridas S."/>
            <person name="Wolfe K.H."/>
            <person name="Lopes M.R."/>
            <person name="Hittinger C.T."/>
            <person name="Goeker M."/>
            <person name="Salamov A.A."/>
            <person name="Wisecaver J.H."/>
            <person name="Long T.M."/>
            <person name="Calvey C.H."/>
            <person name="Aerts A.L."/>
            <person name="Barry K.W."/>
            <person name="Choi C."/>
            <person name="Clum A."/>
            <person name="Coughlan A.Y."/>
            <person name="Deshpande S."/>
            <person name="Douglass A.P."/>
            <person name="Hanson S.J."/>
            <person name="Klenk H.-P."/>
            <person name="LaButti K.M."/>
            <person name="Lapidus A."/>
            <person name="Lindquist E.A."/>
            <person name="Lipzen A.M."/>
            <person name="Meier-Kolthoff J.P."/>
            <person name="Ohm R.A."/>
            <person name="Otillar R.P."/>
            <person name="Pangilinan J.L."/>
            <person name="Peng Y."/>
            <person name="Rokas A."/>
            <person name="Rosa C.A."/>
            <person name="Scheuner C."/>
            <person name="Sibirny A.A."/>
            <person name="Slot J.C."/>
            <person name="Stielow J.B."/>
            <person name="Sun H."/>
            <person name="Kurtzman C.P."/>
            <person name="Blackwell M."/>
            <person name="Grigoriev I.V."/>
            <person name="Jeffries T.W."/>
        </authorList>
    </citation>
    <scope>NUCLEOTIDE SEQUENCE [LARGE SCALE GENOMIC DNA]</scope>
    <source>
        <strain evidence="11 12">NRRL Y-2026</strain>
    </source>
</reference>
<dbReference type="PRINTS" id="PR00119">
    <property type="entry name" value="CATATPASE"/>
</dbReference>
<dbReference type="GO" id="GO:0005524">
    <property type="term" value="F:ATP binding"/>
    <property type="evidence" value="ECO:0007669"/>
    <property type="project" value="UniProtKB-KW"/>
</dbReference>
<dbReference type="Gene3D" id="2.70.150.10">
    <property type="entry name" value="Calcium-transporting ATPase, cytoplasmic transduction domain A"/>
    <property type="match status" value="1"/>
</dbReference>
<keyword evidence="4" id="KW-0547">Nucleotide-binding</keyword>
<dbReference type="GO" id="GO:0016887">
    <property type="term" value="F:ATP hydrolysis activity"/>
    <property type="evidence" value="ECO:0007669"/>
    <property type="project" value="InterPro"/>
</dbReference>
<comment type="subcellular location">
    <subcellularLocation>
        <location evidence="1">Cell membrane</location>
        <topology evidence="1">Multi-pass membrane protein</topology>
    </subcellularLocation>
</comment>
<evidence type="ECO:0000313" key="11">
    <source>
        <dbReference type="EMBL" id="ODQ44507.1"/>
    </source>
</evidence>
<dbReference type="InterPro" id="IPR023298">
    <property type="entry name" value="ATPase_P-typ_TM_dom_sf"/>
</dbReference>
<dbReference type="GO" id="GO:0006883">
    <property type="term" value="P:intracellular sodium ion homeostasis"/>
    <property type="evidence" value="ECO:0007669"/>
    <property type="project" value="TreeGrafter"/>
</dbReference>
<dbReference type="NCBIfam" id="TIGR01494">
    <property type="entry name" value="ATPase_P-type"/>
    <property type="match status" value="2"/>
</dbReference>
<dbReference type="EMBL" id="KV454007">
    <property type="protein sequence ID" value="ODQ44507.1"/>
    <property type="molecule type" value="Genomic_DNA"/>
</dbReference>
<dbReference type="OrthoDB" id="158672at2759"/>
<accession>A0A1E3NED1</accession>
<dbReference type="InterPro" id="IPR006068">
    <property type="entry name" value="ATPase_P-typ_cation-transptr_C"/>
</dbReference>